<gene>
    <name evidence="2" type="ORF">PtA15_4A69</name>
</gene>
<evidence type="ECO:0000313" key="3">
    <source>
        <dbReference type="Proteomes" id="UP001164743"/>
    </source>
</evidence>
<feature type="region of interest" description="Disordered" evidence="1">
    <location>
        <begin position="70"/>
        <end position="123"/>
    </location>
</feature>
<dbReference type="EMBL" id="CP110424">
    <property type="protein sequence ID" value="WAQ83621.1"/>
    <property type="molecule type" value="Genomic_DNA"/>
</dbReference>
<organism evidence="2 3">
    <name type="scientific">Puccinia triticina</name>
    <dbReference type="NCBI Taxonomy" id="208348"/>
    <lineage>
        <taxon>Eukaryota</taxon>
        <taxon>Fungi</taxon>
        <taxon>Dikarya</taxon>
        <taxon>Basidiomycota</taxon>
        <taxon>Pucciniomycotina</taxon>
        <taxon>Pucciniomycetes</taxon>
        <taxon>Pucciniales</taxon>
        <taxon>Pucciniaceae</taxon>
        <taxon>Puccinia</taxon>
    </lineage>
</organism>
<name>A0ABY7CHL7_9BASI</name>
<keyword evidence="3" id="KW-1185">Reference proteome</keyword>
<proteinExistence type="predicted"/>
<evidence type="ECO:0000313" key="2">
    <source>
        <dbReference type="EMBL" id="WAQ83621.1"/>
    </source>
</evidence>
<dbReference type="RefSeq" id="XP_053019176.1">
    <property type="nucleotide sequence ID" value="XM_053168609.1"/>
</dbReference>
<protein>
    <submittedName>
        <fullName evidence="2">Uncharacterized protein</fullName>
    </submittedName>
</protein>
<accession>A0ABY7CHL7</accession>
<reference evidence="2" key="1">
    <citation type="submission" date="2022-10" db="EMBL/GenBank/DDBJ databases">
        <title>Puccinia triticina Genome sequencing and assembly.</title>
        <authorList>
            <person name="Li C."/>
        </authorList>
    </citation>
    <scope>NUCLEOTIDE SEQUENCE</scope>
    <source>
        <strain evidence="2">Pt15</strain>
    </source>
</reference>
<sequence>MTHLQVAEGIKYQRVNKFQALAKARADGYTPAVLELLGIFIMEFPTHPTIEPAVTDLTIHSKDWILDRSTRQEPSARSLIASEAQDTTVGRPVKKPRKPTTRALASQLPPHAEPREDPTHADEPAEVDEGLLGFDAGGLTNQHGCPSMPPPLPANNLYLTEDEIKRHLSNLLASLFNALKLTNNILKDSCERILTHITYKCPKASKPRYVSFPGISVVQCLPRDEVDKLTSQLQEAGVKWLKTAEGLLAHKDHKDDCLANCTVEDLEQLRTDGWEILGSVENMLPQKDLRKQIR</sequence>
<dbReference type="Proteomes" id="UP001164743">
    <property type="component" value="Chromosome 4A"/>
</dbReference>
<evidence type="ECO:0000256" key="1">
    <source>
        <dbReference type="SAM" id="MobiDB-lite"/>
    </source>
</evidence>
<feature type="compositionally biased region" description="Basic and acidic residues" evidence="1">
    <location>
        <begin position="112"/>
        <end position="123"/>
    </location>
</feature>
<dbReference type="GeneID" id="77809493"/>